<evidence type="ECO:0000256" key="1">
    <source>
        <dbReference type="ARBA" id="ARBA00022801"/>
    </source>
</evidence>
<organism evidence="4 5">
    <name type="scientific">Brevibacterium celere</name>
    <dbReference type="NCBI Taxonomy" id="225845"/>
    <lineage>
        <taxon>Bacteria</taxon>
        <taxon>Bacillati</taxon>
        <taxon>Actinomycetota</taxon>
        <taxon>Actinomycetes</taxon>
        <taxon>Micrococcales</taxon>
        <taxon>Brevibacteriaceae</taxon>
        <taxon>Brevibacterium</taxon>
    </lineage>
</organism>
<protein>
    <submittedName>
        <fullName evidence="4">Hippurate hydrolase</fullName>
    </submittedName>
</protein>
<dbReference type="AlphaFoldDB" id="A0A366IIJ4"/>
<feature type="binding site" evidence="2">
    <location>
        <position position="112"/>
    </location>
    <ligand>
        <name>Mn(2+)</name>
        <dbReference type="ChEBI" id="CHEBI:29035"/>
        <label>2</label>
    </ligand>
</feature>
<dbReference type="Proteomes" id="UP000253509">
    <property type="component" value="Unassembled WGS sequence"/>
</dbReference>
<dbReference type="SUPFAM" id="SSF55031">
    <property type="entry name" value="Bacterial exopeptidase dimerisation domain"/>
    <property type="match status" value="1"/>
</dbReference>
<dbReference type="Gene3D" id="3.40.630.10">
    <property type="entry name" value="Zn peptidases"/>
    <property type="match status" value="1"/>
</dbReference>
<feature type="binding site" evidence="2">
    <location>
        <position position="175"/>
    </location>
    <ligand>
        <name>Mn(2+)</name>
        <dbReference type="ChEBI" id="CHEBI:29035"/>
        <label>2</label>
    </ligand>
</feature>
<dbReference type="GO" id="GO:0019877">
    <property type="term" value="P:diaminopimelate biosynthetic process"/>
    <property type="evidence" value="ECO:0007669"/>
    <property type="project" value="UniProtKB-ARBA"/>
</dbReference>
<accession>A0A366IIJ4</accession>
<name>A0A366IIJ4_9MICO</name>
<dbReference type="PANTHER" id="PTHR11014">
    <property type="entry name" value="PEPTIDASE M20 FAMILY MEMBER"/>
    <property type="match status" value="1"/>
</dbReference>
<dbReference type="Pfam" id="PF01546">
    <property type="entry name" value="Peptidase_M20"/>
    <property type="match status" value="1"/>
</dbReference>
<reference evidence="4 5" key="1">
    <citation type="submission" date="2018-06" db="EMBL/GenBank/DDBJ databases">
        <title>Freshwater and sediment microbial communities from various areas in North America, analyzing microbe dynamics in response to fracking.</title>
        <authorList>
            <person name="Lamendella R."/>
        </authorList>
    </citation>
    <scope>NUCLEOTIDE SEQUENCE [LARGE SCALE GENOMIC DNA]</scope>
    <source>
        <strain evidence="4 5">3b_TX</strain>
    </source>
</reference>
<dbReference type="GO" id="GO:0046872">
    <property type="term" value="F:metal ion binding"/>
    <property type="evidence" value="ECO:0007669"/>
    <property type="project" value="UniProtKB-KW"/>
</dbReference>
<keyword evidence="5" id="KW-1185">Reference proteome</keyword>
<feature type="binding site" evidence="2">
    <location>
        <position position="148"/>
    </location>
    <ligand>
        <name>Mn(2+)</name>
        <dbReference type="ChEBI" id="CHEBI:29035"/>
        <label>2</label>
    </ligand>
</feature>
<dbReference type="PANTHER" id="PTHR11014:SF63">
    <property type="entry name" value="METALLOPEPTIDASE, PUTATIVE (AFU_ORTHOLOGUE AFUA_6G09600)-RELATED"/>
    <property type="match status" value="1"/>
</dbReference>
<proteinExistence type="predicted"/>
<dbReference type="Pfam" id="PF07687">
    <property type="entry name" value="M20_dimer"/>
    <property type="match status" value="1"/>
</dbReference>
<keyword evidence="2" id="KW-0464">Manganese</keyword>
<evidence type="ECO:0000256" key="2">
    <source>
        <dbReference type="PIRSR" id="PIRSR005962-1"/>
    </source>
</evidence>
<evidence type="ECO:0000313" key="4">
    <source>
        <dbReference type="EMBL" id="RBP71631.1"/>
    </source>
</evidence>
<sequence>MPLRSALREAISADLAQTVETYKEFHRSPELSMQETRTAAAIAERLTALGLTTMTFGGTGVVSVIENGDGPVVAYRADTDGLPIAEDTGLDYASTVEGTLPDGSTTKVMHGCGHDTHITVGLALAKHLVEHCEEWSGTVVMLFQPGEETGQGARAMLDDGLWDRVVRPDVVYGQHVWPGQAGHVYAASGTAMAMSDCLRVTVKGKQAHGSQPENAIDPIVLGAYMITRLQSVVSREISGRDMAVVTVGTFHGGLKENIIPDSAEFKLNIRTFSEEVREVVLDRIRRIILAEALASGAPEPEIEEMYRFPRCYNDPDLAEALLSDLGAELGTDQVHLSEAVTGSEDFGAFGDDIDVPYVYWFFGGYSPEKLAAEETPPGNHSPFFAPDDVETTLETGIRAALTAVLSRVGRGGDR</sequence>
<keyword evidence="1 4" id="KW-0378">Hydrolase</keyword>
<feature type="domain" description="Peptidase M20 dimerisation" evidence="3">
    <location>
        <begin position="198"/>
        <end position="292"/>
    </location>
</feature>
<comment type="cofactor">
    <cofactor evidence="2">
        <name>Mn(2+)</name>
        <dbReference type="ChEBI" id="CHEBI:29035"/>
    </cofactor>
    <text evidence="2">The Mn(2+) ion enhances activity.</text>
</comment>
<dbReference type="EMBL" id="QNSB01000005">
    <property type="protein sequence ID" value="RBP71631.1"/>
    <property type="molecule type" value="Genomic_DNA"/>
</dbReference>
<dbReference type="InterPro" id="IPR036264">
    <property type="entry name" value="Bact_exopeptidase_dim_dom"/>
</dbReference>
<dbReference type="FunFam" id="3.30.70.360:FF:000001">
    <property type="entry name" value="N-acetyldiaminopimelate deacetylase"/>
    <property type="match status" value="1"/>
</dbReference>
<evidence type="ECO:0000259" key="3">
    <source>
        <dbReference type="Pfam" id="PF07687"/>
    </source>
</evidence>
<dbReference type="Gene3D" id="3.30.70.360">
    <property type="match status" value="1"/>
</dbReference>
<dbReference type="SUPFAM" id="SSF53187">
    <property type="entry name" value="Zn-dependent exopeptidases"/>
    <property type="match status" value="1"/>
</dbReference>
<feature type="binding site" evidence="2">
    <location>
        <position position="380"/>
    </location>
    <ligand>
        <name>Mn(2+)</name>
        <dbReference type="ChEBI" id="CHEBI:29035"/>
        <label>2</label>
    </ligand>
</feature>
<dbReference type="InterPro" id="IPR011650">
    <property type="entry name" value="Peptidase_M20_dimer"/>
</dbReference>
<comment type="caution">
    <text evidence="4">The sequence shown here is derived from an EMBL/GenBank/DDBJ whole genome shotgun (WGS) entry which is preliminary data.</text>
</comment>
<gene>
    <name evidence="4" type="ORF">DFO65_105236</name>
</gene>
<dbReference type="InterPro" id="IPR002933">
    <property type="entry name" value="Peptidase_M20"/>
</dbReference>
<feature type="binding site" evidence="2">
    <location>
        <position position="114"/>
    </location>
    <ligand>
        <name>Mn(2+)</name>
        <dbReference type="ChEBI" id="CHEBI:29035"/>
        <label>2</label>
    </ligand>
</feature>
<dbReference type="GO" id="GO:0050118">
    <property type="term" value="F:N-acetyldiaminopimelate deacetylase activity"/>
    <property type="evidence" value="ECO:0007669"/>
    <property type="project" value="UniProtKB-ARBA"/>
</dbReference>
<keyword evidence="2" id="KW-0479">Metal-binding</keyword>
<dbReference type="PIRSF" id="PIRSF005962">
    <property type="entry name" value="Pept_M20D_amidohydro"/>
    <property type="match status" value="1"/>
</dbReference>
<evidence type="ECO:0000313" key="5">
    <source>
        <dbReference type="Proteomes" id="UP000253509"/>
    </source>
</evidence>
<dbReference type="RefSeq" id="WP_113904127.1">
    <property type="nucleotide sequence ID" value="NZ_QNSB01000005.1"/>
</dbReference>
<dbReference type="NCBIfam" id="TIGR01891">
    <property type="entry name" value="amidohydrolases"/>
    <property type="match status" value="1"/>
</dbReference>
<dbReference type="InterPro" id="IPR017439">
    <property type="entry name" value="Amidohydrolase"/>
</dbReference>